<comment type="caution">
    <text evidence="7">The sequence shown here is derived from an EMBL/GenBank/DDBJ whole genome shotgun (WGS) entry which is preliminary data.</text>
</comment>
<evidence type="ECO:0000256" key="4">
    <source>
        <dbReference type="SAM" id="MobiDB-lite"/>
    </source>
</evidence>
<dbReference type="Pfam" id="PF18201">
    <property type="entry name" value="PIH1_CS"/>
    <property type="match status" value="1"/>
</dbReference>
<dbReference type="Proteomes" id="UP001186944">
    <property type="component" value="Unassembled WGS sequence"/>
</dbReference>
<feature type="domain" description="PIH1D1/2/3 CS-like" evidence="6">
    <location>
        <begin position="255"/>
        <end position="355"/>
    </location>
</feature>
<feature type="region of interest" description="Disordered" evidence="4">
    <location>
        <begin position="360"/>
        <end position="379"/>
    </location>
</feature>
<feature type="compositionally biased region" description="Basic residues" evidence="4">
    <location>
        <begin position="754"/>
        <end position="764"/>
    </location>
</feature>
<evidence type="ECO:0000256" key="1">
    <source>
        <dbReference type="ARBA" id="ARBA00022490"/>
    </source>
</evidence>
<dbReference type="Gene3D" id="2.60.40.790">
    <property type="match status" value="1"/>
</dbReference>
<dbReference type="GO" id="GO:0060285">
    <property type="term" value="P:cilium-dependent cell motility"/>
    <property type="evidence" value="ECO:0007669"/>
    <property type="project" value="UniProtKB-UniRule"/>
</dbReference>
<feature type="region of interest" description="Disordered" evidence="4">
    <location>
        <begin position="704"/>
        <end position="729"/>
    </location>
</feature>
<dbReference type="InterPro" id="IPR050734">
    <property type="entry name" value="PIH1/Kintoun_subfamily"/>
</dbReference>
<dbReference type="GO" id="GO:0120293">
    <property type="term" value="C:dynein axonemal particle"/>
    <property type="evidence" value="ECO:0007669"/>
    <property type="project" value="UniProtKB-SubCell"/>
</dbReference>
<reference evidence="7" key="1">
    <citation type="submission" date="2019-08" db="EMBL/GenBank/DDBJ databases">
        <title>The improved chromosome-level genome for the pearl oyster Pinctada fucata martensii using PacBio sequencing and Hi-C.</title>
        <authorList>
            <person name="Zheng Z."/>
        </authorList>
    </citation>
    <scope>NUCLEOTIDE SEQUENCE</scope>
    <source>
        <strain evidence="7">ZZ-2019</strain>
        <tissue evidence="7">Adductor muscle</tissue>
    </source>
</reference>
<evidence type="ECO:0000259" key="5">
    <source>
        <dbReference type="Pfam" id="PF08190"/>
    </source>
</evidence>
<feature type="compositionally biased region" description="Basic and acidic residues" evidence="4">
    <location>
        <begin position="825"/>
        <end position="851"/>
    </location>
</feature>
<feature type="compositionally biased region" description="Basic and acidic residues" evidence="4">
    <location>
        <begin position="200"/>
        <end position="215"/>
    </location>
</feature>
<dbReference type="GO" id="GO:0070286">
    <property type="term" value="P:axonemal dynein complex assembly"/>
    <property type="evidence" value="ECO:0007669"/>
    <property type="project" value="UniProtKB-UniRule"/>
</dbReference>
<dbReference type="InterPro" id="IPR041442">
    <property type="entry name" value="PIH1D1/2/3_CS-like"/>
</dbReference>
<feature type="compositionally biased region" description="Basic and acidic residues" evidence="4">
    <location>
        <begin position="792"/>
        <end position="806"/>
    </location>
</feature>
<feature type="compositionally biased region" description="Basic and acidic residues" evidence="4">
    <location>
        <begin position="858"/>
        <end position="876"/>
    </location>
</feature>
<name>A0AA88Y542_PINIB</name>
<feature type="compositionally biased region" description="Basic and acidic residues" evidence="4">
    <location>
        <begin position="668"/>
        <end position="690"/>
    </location>
</feature>
<keyword evidence="1 3" id="KW-0963">Cytoplasm</keyword>
<feature type="compositionally biased region" description="Basic and acidic residues" evidence="4">
    <location>
        <begin position="940"/>
        <end position="957"/>
    </location>
</feature>
<evidence type="ECO:0000313" key="7">
    <source>
        <dbReference type="EMBL" id="KAK3092718.1"/>
    </source>
</evidence>
<dbReference type="PANTHER" id="PTHR22997">
    <property type="entry name" value="PIH1 DOMAIN-CONTAINING PROTEIN 1"/>
    <property type="match status" value="1"/>
</dbReference>
<evidence type="ECO:0000256" key="3">
    <source>
        <dbReference type="HAMAP-Rule" id="MF_03069"/>
    </source>
</evidence>
<dbReference type="CDD" id="cd00298">
    <property type="entry name" value="ACD_sHsps_p23-like"/>
    <property type="match status" value="1"/>
</dbReference>
<comment type="subcellular location">
    <subcellularLocation>
        <location evidence="3">Cytoplasm</location>
    </subcellularLocation>
    <subcellularLocation>
        <location evidence="2">Dynein axonemal particle</location>
    </subcellularLocation>
</comment>
<comment type="similarity">
    <text evidence="3">Belongs to the PIH1 family. Kintoun subfamily.</text>
</comment>
<feature type="region of interest" description="Disordered" evidence="4">
    <location>
        <begin position="741"/>
        <end position="969"/>
    </location>
</feature>
<evidence type="ECO:0000259" key="6">
    <source>
        <dbReference type="Pfam" id="PF18201"/>
    </source>
</evidence>
<dbReference type="Pfam" id="PF08190">
    <property type="entry name" value="PIH1"/>
    <property type="match status" value="1"/>
</dbReference>
<accession>A0AA88Y542</accession>
<dbReference type="InterPro" id="IPR008978">
    <property type="entry name" value="HSP20-like_chaperone"/>
</dbReference>
<dbReference type="EMBL" id="VSWD01000009">
    <property type="protein sequence ID" value="KAK3092718.1"/>
    <property type="molecule type" value="Genomic_DNA"/>
</dbReference>
<feature type="compositionally biased region" description="Polar residues" evidence="4">
    <location>
        <begin position="807"/>
        <end position="821"/>
    </location>
</feature>
<feature type="region of interest" description="Disordered" evidence="4">
    <location>
        <begin position="199"/>
        <end position="226"/>
    </location>
</feature>
<proteinExistence type="inferred from homology"/>
<organism evidence="7 8">
    <name type="scientific">Pinctada imbricata</name>
    <name type="common">Atlantic pearl-oyster</name>
    <name type="synonym">Pinctada martensii</name>
    <dbReference type="NCBI Taxonomy" id="66713"/>
    <lineage>
        <taxon>Eukaryota</taxon>
        <taxon>Metazoa</taxon>
        <taxon>Spiralia</taxon>
        <taxon>Lophotrochozoa</taxon>
        <taxon>Mollusca</taxon>
        <taxon>Bivalvia</taxon>
        <taxon>Autobranchia</taxon>
        <taxon>Pteriomorphia</taxon>
        <taxon>Pterioida</taxon>
        <taxon>Pterioidea</taxon>
        <taxon>Pteriidae</taxon>
        <taxon>Pinctada</taxon>
    </lineage>
</organism>
<comment type="function">
    <text evidence="3">Required for cytoplasmic pre-assembly of axonemal dyneins, thereby playing a central role in motility in cilia and flagella. Involved in pre-assembly of dynein arm complexes in the cytoplasm before intraflagellar transport loads them for the ciliary compartment.</text>
</comment>
<evidence type="ECO:0000256" key="2">
    <source>
        <dbReference type="ARBA" id="ARBA00024190"/>
    </source>
</evidence>
<protein>
    <recommendedName>
        <fullName evidence="3">Protein kintoun</fullName>
    </recommendedName>
    <alternativeName>
        <fullName evidence="3">Dynein assembly factor 2, axonemal homolog</fullName>
    </alternativeName>
</protein>
<keyword evidence="8" id="KW-1185">Reference proteome</keyword>
<feature type="compositionally biased region" description="Low complexity" evidence="4">
    <location>
        <begin position="705"/>
        <end position="720"/>
    </location>
</feature>
<sequence length="990" mass="111607">MATNESKLKDLNLSTDEVKRIGECLKDENFRKLFVEYAEEIADPENRRRYEEEIQQMENERGMNVEFVHPNAGHVLKTTIDGKTKAFINICQNDKIDKPRAVPQLGSNGQRGINWQIPHSFSPPREDLDKNKNSCQIYDVVFNPDTYRMGNNPRFMKLIEDTAFDGIEKQFGVSIDRQNAKRMKTSYKGMPVATVIRKKNNQEKRDGAEVPEPLKDMPYPYSDKSSEEVAKEMRANVEKKLQKKAENQGKDAEHATPKYSIIHRSDVDLADYTYTPAGKNTRPKEITVSIELPLLKSAKDVDLDIFEQKLMLETKSSAAAKYKLDLKLPYPVDDENGTAKFDKSKRVLNVTLPVVTLSADETETDLPEPKPLIQESSEMNDDVAGLEDLPELEEVESVCNGTETEESNSNTTAVKETSNVTLPDMKKSEAETDRKVQEETKDDFPDLEDLPELEEVEKTSNDAEPDCTSSTGGEQKGVNEVIDYSYPQFMSNQDENTVSLAINVKSICQESVKRTYPNAHSIDLKFYTLGDGGFPIHYSLVVDFGPGNDIVPEETSVEFDDIGMVTVLLKDKECRSLWSKFQAGISSKTLLEFNFMKEDTVSKDLERLMNMMKDIFGDQEMFNEMNIQSEDAPKVEVTEMNKQKLTVKIKKQREENETDSSTEPATVRNEEEGDDRKVDSSHSEIEVVHDKALPNLHGILKQRSVSESSDDFSSSCSPTSPRDDNPMLRKSVSFNDRIDKASFKSGAAVSAMHKTLKNKRKRNRKREEKKNGGRRRVNSGGSEGSTSGEEGEFTRRRDVIVEEKVASSDQGESSQDYSEGSNNEDDGRDHIDEDEENKEKEEEQKVVDTEQKCLITEVTKESDKSPSCSDSRREDSVCNVESEVQDAEVTKKMQTSEDSKEKNTSNGKSKDGAIESEESSKKYDVENSEEGSGDSNSLWKNKEDTGTQVEHSGDKTNKVNGNSEDIGTMNHKTKCAFSFTNNVMFDLDID</sequence>
<dbReference type="PANTHER" id="PTHR22997:SF3">
    <property type="entry name" value="PROTEIN KINTOUN"/>
    <property type="match status" value="1"/>
</dbReference>
<feature type="compositionally biased region" description="Basic and acidic residues" evidence="4">
    <location>
        <begin position="888"/>
        <end position="925"/>
    </location>
</feature>
<feature type="domain" description="PIH1 N-terminal" evidence="5">
    <location>
        <begin position="41"/>
        <end position="202"/>
    </location>
</feature>
<feature type="region of interest" description="Disordered" evidence="4">
    <location>
        <begin position="646"/>
        <end position="690"/>
    </location>
</feature>
<dbReference type="HAMAP" id="MF_03069">
    <property type="entry name" value="Kintoun"/>
    <property type="match status" value="1"/>
</dbReference>
<dbReference type="AlphaFoldDB" id="A0AA88Y542"/>
<feature type="compositionally biased region" description="Acidic residues" evidence="4">
    <location>
        <begin position="445"/>
        <end position="455"/>
    </location>
</feature>
<feature type="compositionally biased region" description="Basic and acidic residues" evidence="4">
    <location>
        <begin position="424"/>
        <end position="444"/>
    </location>
</feature>
<gene>
    <name evidence="7" type="ORF">FSP39_006455</name>
</gene>
<feature type="compositionally biased region" description="Low complexity" evidence="4">
    <location>
        <begin position="778"/>
        <end position="788"/>
    </location>
</feature>
<evidence type="ECO:0000313" key="8">
    <source>
        <dbReference type="Proteomes" id="UP001186944"/>
    </source>
</evidence>
<dbReference type="InterPro" id="IPR034727">
    <property type="entry name" value="Kintoun"/>
</dbReference>
<dbReference type="InterPro" id="IPR012981">
    <property type="entry name" value="PIH1_N"/>
</dbReference>
<feature type="region of interest" description="Disordered" evidence="4">
    <location>
        <begin position="401"/>
        <end position="475"/>
    </location>
</feature>